<dbReference type="EMBL" id="AVOT02001332">
    <property type="protein sequence ID" value="MBW0466557.1"/>
    <property type="molecule type" value="Genomic_DNA"/>
</dbReference>
<dbReference type="AlphaFoldDB" id="A0A9Q3GHG1"/>
<keyword evidence="2" id="KW-1185">Reference proteome</keyword>
<dbReference type="OrthoDB" id="8067401at2759"/>
<accession>A0A9Q3GHG1</accession>
<evidence type="ECO:0000313" key="2">
    <source>
        <dbReference type="Proteomes" id="UP000765509"/>
    </source>
</evidence>
<gene>
    <name evidence="1" type="ORF">O181_006272</name>
</gene>
<reference evidence="1" key="1">
    <citation type="submission" date="2021-03" db="EMBL/GenBank/DDBJ databases">
        <title>Draft genome sequence of rust myrtle Austropuccinia psidii MF-1, a brazilian biotype.</title>
        <authorList>
            <person name="Quecine M.C."/>
            <person name="Pachon D.M.R."/>
            <person name="Bonatelli M.L."/>
            <person name="Correr F.H."/>
            <person name="Franceschini L.M."/>
            <person name="Leite T.F."/>
            <person name="Margarido G.R.A."/>
            <person name="Almeida C.A."/>
            <person name="Ferrarezi J.A."/>
            <person name="Labate C.A."/>
        </authorList>
    </citation>
    <scope>NUCLEOTIDE SEQUENCE</scope>
    <source>
        <strain evidence="1">MF-1</strain>
    </source>
</reference>
<name>A0A9Q3GHG1_9BASI</name>
<comment type="caution">
    <text evidence="1">The sequence shown here is derived from an EMBL/GenBank/DDBJ whole genome shotgun (WGS) entry which is preliminary data.</text>
</comment>
<protein>
    <submittedName>
        <fullName evidence="1">Uncharacterized protein</fullName>
    </submittedName>
</protein>
<evidence type="ECO:0000313" key="1">
    <source>
        <dbReference type="EMBL" id="MBW0466557.1"/>
    </source>
</evidence>
<dbReference type="Proteomes" id="UP000765509">
    <property type="component" value="Unassembled WGS sequence"/>
</dbReference>
<sequence>MTISHKSGNIHKNADGLSMWDFANTPDNPAYVPLAEEPQITIEGIRKTDIVNEFFEVVRNLYKQRKNCHILKSLLEKDCKDTAFGTSLDEIWKTSYYEGRFHFFDFIIYHRTKHCGRTEHLKKSKTVHGGRLGEKKPLNIAISVTDYKKANRSMGKEFGLMIHIQEPTSPWEVFHMDWVTVSAHDSKAENKYDSQIQ</sequence>
<organism evidence="1 2">
    <name type="scientific">Austropuccinia psidii MF-1</name>
    <dbReference type="NCBI Taxonomy" id="1389203"/>
    <lineage>
        <taxon>Eukaryota</taxon>
        <taxon>Fungi</taxon>
        <taxon>Dikarya</taxon>
        <taxon>Basidiomycota</taxon>
        <taxon>Pucciniomycotina</taxon>
        <taxon>Pucciniomycetes</taxon>
        <taxon>Pucciniales</taxon>
        <taxon>Sphaerophragmiaceae</taxon>
        <taxon>Austropuccinia</taxon>
    </lineage>
</organism>
<proteinExistence type="predicted"/>